<keyword evidence="3" id="KW-0449">Lipoprotein</keyword>
<dbReference type="InterPro" id="IPR005519">
    <property type="entry name" value="Acid_phosphat_B-like"/>
</dbReference>
<dbReference type="SUPFAM" id="SSF56784">
    <property type="entry name" value="HAD-like"/>
    <property type="match status" value="1"/>
</dbReference>
<dbReference type="NCBIfam" id="TIGR01533">
    <property type="entry name" value="lipo_e_P4"/>
    <property type="match status" value="1"/>
</dbReference>
<evidence type="ECO:0000256" key="1">
    <source>
        <dbReference type="ARBA" id="ARBA00022729"/>
    </source>
</evidence>
<organism evidence="3 4">
    <name type="scientific">Pedobacter planticolens</name>
    <dbReference type="NCBI Taxonomy" id="2679964"/>
    <lineage>
        <taxon>Bacteria</taxon>
        <taxon>Pseudomonadati</taxon>
        <taxon>Bacteroidota</taxon>
        <taxon>Sphingobacteriia</taxon>
        <taxon>Sphingobacteriales</taxon>
        <taxon>Sphingobacteriaceae</taxon>
        <taxon>Pedobacter</taxon>
    </lineage>
</organism>
<feature type="signal peptide" evidence="2">
    <location>
        <begin position="1"/>
        <end position="21"/>
    </location>
</feature>
<dbReference type="InterPro" id="IPR036412">
    <property type="entry name" value="HAD-like_sf"/>
</dbReference>
<dbReference type="PANTHER" id="PTHR31284">
    <property type="entry name" value="ACID PHOSPHATASE-LIKE PROTEIN"/>
    <property type="match status" value="1"/>
</dbReference>
<dbReference type="RefSeq" id="WP_182923340.1">
    <property type="nucleotide sequence ID" value="NZ_WNXD01000002.1"/>
</dbReference>
<gene>
    <name evidence="3" type="ORF">GM921_14440</name>
</gene>
<keyword evidence="1 2" id="KW-0732">Signal</keyword>
<dbReference type="GO" id="GO:0009279">
    <property type="term" value="C:cell outer membrane"/>
    <property type="evidence" value="ECO:0007669"/>
    <property type="project" value="InterPro"/>
</dbReference>
<feature type="chain" id="PRO_5037205292" evidence="2">
    <location>
        <begin position="22"/>
        <end position="257"/>
    </location>
</feature>
<accession>A0A923IX15</accession>
<dbReference type="SFLD" id="SFLDS00003">
    <property type="entry name" value="Haloacid_Dehalogenase"/>
    <property type="match status" value="1"/>
</dbReference>
<protein>
    <submittedName>
        <fullName evidence="3">5'-nucleotidase, lipoprotein e(P4) family</fullName>
    </submittedName>
</protein>
<dbReference type="EMBL" id="WNXD01000002">
    <property type="protein sequence ID" value="MBB2146699.1"/>
    <property type="molecule type" value="Genomic_DNA"/>
</dbReference>
<evidence type="ECO:0000256" key="2">
    <source>
        <dbReference type="SAM" id="SignalP"/>
    </source>
</evidence>
<dbReference type="InterPro" id="IPR006423">
    <property type="entry name" value="Lipo_e_P4"/>
</dbReference>
<dbReference type="PIRSF" id="PIRSF019271">
    <property type="entry name" value="Acid_Ptase_C"/>
    <property type="match status" value="1"/>
</dbReference>
<dbReference type="PANTHER" id="PTHR31284:SF10">
    <property type="entry name" value="ACID PHOSPHATASE-LIKE PROTEIN"/>
    <property type="match status" value="1"/>
</dbReference>
<name>A0A923IX15_9SPHI</name>
<proteinExistence type="predicted"/>
<dbReference type="Proteomes" id="UP000601055">
    <property type="component" value="Unassembled WGS sequence"/>
</dbReference>
<reference evidence="3" key="1">
    <citation type="submission" date="2019-11" db="EMBL/GenBank/DDBJ databases">
        <title>Description of Pedobacter sp. LMG 31464T.</title>
        <authorList>
            <person name="Carlier A."/>
            <person name="Qi S."/>
            <person name="Vandamme P."/>
        </authorList>
    </citation>
    <scope>NUCLEOTIDE SEQUENCE</scope>
    <source>
        <strain evidence="3">LMG 31464</strain>
    </source>
</reference>
<dbReference type="InterPro" id="IPR023214">
    <property type="entry name" value="HAD_sf"/>
</dbReference>
<sequence length="257" mass="29645">MKRQFIFWMLSILPILSSAQALTPSRDYTNAVLWQQYSGEYRALSFQAYNFARLSLKEALWNQANTKPNCVIVDADETILDNSAFQGHEVKNGVSYVQKDWTQWTSLAQADTVPGALAFLKFAASKNVETFYVTNREAADHDGTLKNLQKFGFPYADEAHLLLKTTTSDKEPRRQKILEKYNILLLCGDNLSDFSNVFYREGKDTKEQVNMLQNLFGTRFIVLPNPMYGDWEKLLYQGDKLNEADRAKQRFDKLKTY</sequence>
<dbReference type="CDD" id="cd07534">
    <property type="entry name" value="HAD_CAP"/>
    <property type="match status" value="1"/>
</dbReference>
<dbReference type="AlphaFoldDB" id="A0A923IX15"/>
<evidence type="ECO:0000313" key="3">
    <source>
        <dbReference type="EMBL" id="MBB2146699.1"/>
    </source>
</evidence>
<dbReference type="Pfam" id="PF03767">
    <property type="entry name" value="Acid_phosphat_B"/>
    <property type="match status" value="1"/>
</dbReference>
<comment type="caution">
    <text evidence="3">The sequence shown here is derived from an EMBL/GenBank/DDBJ whole genome shotgun (WGS) entry which is preliminary data.</text>
</comment>
<dbReference type="SFLD" id="SFLDG01125">
    <property type="entry name" value="C1.1:_Acid_Phosphatase_Like"/>
    <property type="match status" value="1"/>
</dbReference>
<evidence type="ECO:0000313" key="4">
    <source>
        <dbReference type="Proteomes" id="UP000601055"/>
    </source>
</evidence>
<keyword evidence="4" id="KW-1185">Reference proteome</keyword>
<dbReference type="Gene3D" id="3.40.50.1000">
    <property type="entry name" value="HAD superfamily/HAD-like"/>
    <property type="match status" value="1"/>
</dbReference>